<dbReference type="PIRSF" id="PIRSF006648">
    <property type="entry name" value="DrrB"/>
    <property type="match status" value="1"/>
</dbReference>
<dbReference type="GO" id="GO:0140359">
    <property type="term" value="F:ABC-type transporter activity"/>
    <property type="evidence" value="ECO:0007669"/>
    <property type="project" value="InterPro"/>
</dbReference>
<keyword evidence="10 11" id="KW-0472">Membrane</keyword>
<sequence>MTQMSNPHKAQPTSLKALVASLVKNRQLVYQMTKREVIGRYKGSVFGLAWSFFNPIVMLIIYTFVFSVVFKARWGANSSDSKTEFALILFVGLIIFNLFAEVINRAPGLILNNVNYVKKVVFPLEILPVISFGVVLFHACISVAVMLFAFLLLNGFINWTAIFLPIVLLPFALLILGISWFIASLGVFARDIGQAIGVFTTLIMFLSPVFYPTAALPRQFQFWILLNPVSFIIEQARAVLFFGQIPDWLGLSLYFIFAAIVMLLGFAWFQKTRKGFADVL</sequence>
<dbReference type="GO" id="GO:0015920">
    <property type="term" value="P:lipopolysaccharide transport"/>
    <property type="evidence" value="ECO:0007669"/>
    <property type="project" value="TreeGrafter"/>
</dbReference>
<dbReference type="KEGG" id="pnu:Pnuc_0318"/>
<feature type="transmembrane region" description="Helical" evidence="11">
    <location>
        <begin position="126"/>
        <end position="153"/>
    </location>
</feature>
<keyword evidence="3 11" id="KW-0813">Transport</keyword>
<organism evidence="13 14">
    <name type="scientific">Polynucleobacter asymbioticus (strain DSM 18221 / CIP 109841 / QLW-P1DMWA-1)</name>
    <name type="common">Polynucleobacter necessarius subsp. asymbioticus</name>
    <dbReference type="NCBI Taxonomy" id="312153"/>
    <lineage>
        <taxon>Bacteria</taxon>
        <taxon>Pseudomonadati</taxon>
        <taxon>Pseudomonadota</taxon>
        <taxon>Betaproteobacteria</taxon>
        <taxon>Burkholderiales</taxon>
        <taxon>Burkholderiaceae</taxon>
        <taxon>Polynucleobacter</taxon>
    </lineage>
</organism>
<evidence type="ECO:0000313" key="14">
    <source>
        <dbReference type="Proteomes" id="UP000000231"/>
    </source>
</evidence>
<keyword evidence="7" id="KW-0972">Capsule biogenesis/degradation</keyword>
<evidence type="ECO:0000256" key="1">
    <source>
        <dbReference type="ARBA" id="ARBA00004651"/>
    </source>
</evidence>
<evidence type="ECO:0000259" key="12">
    <source>
        <dbReference type="PROSITE" id="PS51012"/>
    </source>
</evidence>
<proteinExistence type="inferred from homology"/>
<dbReference type="PRINTS" id="PR00164">
    <property type="entry name" value="ABC2TRNSPORT"/>
</dbReference>
<keyword evidence="8 11" id="KW-1133">Transmembrane helix</keyword>
<evidence type="ECO:0000256" key="8">
    <source>
        <dbReference type="ARBA" id="ARBA00022989"/>
    </source>
</evidence>
<reference evidence="13 14" key="1">
    <citation type="journal article" date="2012" name="Stand. Genomic Sci.">
        <title>Complete genome sequence of Polynucleobacter necessarius subsp. asymbioticus type strain (QLW-P1DMWA-1(T)).</title>
        <authorList>
            <person name="Meincke L."/>
            <person name="Copeland A."/>
            <person name="Lapidus A."/>
            <person name="Lucas S."/>
            <person name="Berry K.W."/>
            <person name="Del Rio T.G."/>
            <person name="Hammon N."/>
            <person name="Dalin E."/>
            <person name="Tice H."/>
            <person name="Pitluck S."/>
            <person name="Richardson P."/>
            <person name="Bruce D."/>
            <person name="Goodwin L."/>
            <person name="Han C."/>
            <person name="Tapia R."/>
            <person name="Detter J.C."/>
            <person name="Schmutz J."/>
            <person name="Brettin T."/>
            <person name="Larimer F."/>
            <person name="Land M."/>
            <person name="Hauser L."/>
            <person name="Kyrpides N.C."/>
            <person name="Ivanova N."/>
            <person name="Goker M."/>
            <person name="Woyke T."/>
            <person name="Wu Q.L."/>
            <person name="Pockl M."/>
            <person name="Hahn M.W."/>
            <person name="Klenk H.P."/>
        </authorList>
    </citation>
    <scope>NUCLEOTIDE SEQUENCE [LARGE SCALE GENOMIC DNA]</scope>
    <source>
        <strain evidence="14">DSM 18221 / CIP 109841 / QLW-P1DMWA-1</strain>
    </source>
</reference>
<keyword evidence="14" id="KW-1185">Reference proteome</keyword>
<keyword evidence="6 11" id="KW-0812">Transmembrane</keyword>
<comment type="subcellular location">
    <subcellularLocation>
        <location evidence="11">Cell inner membrane</location>
        <topology evidence="11">Multi-pass membrane protein</topology>
    </subcellularLocation>
    <subcellularLocation>
        <location evidence="1">Cell membrane</location>
        <topology evidence="1">Multi-pass membrane protein</topology>
    </subcellularLocation>
</comment>
<keyword evidence="4 11" id="KW-1003">Cell membrane</keyword>
<comment type="similarity">
    <text evidence="2 11">Belongs to the ABC-2 integral membrane protein family.</text>
</comment>
<name>A4SVM5_POLAQ</name>
<evidence type="ECO:0000256" key="6">
    <source>
        <dbReference type="ARBA" id="ARBA00022692"/>
    </source>
</evidence>
<dbReference type="GO" id="GO:0043190">
    <property type="term" value="C:ATP-binding cassette (ABC) transporter complex"/>
    <property type="evidence" value="ECO:0007669"/>
    <property type="project" value="InterPro"/>
</dbReference>
<evidence type="ECO:0000256" key="11">
    <source>
        <dbReference type="RuleBase" id="RU361157"/>
    </source>
</evidence>
<dbReference type="InterPro" id="IPR013525">
    <property type="entry name" value="ABC2_TM"/>
</dbReference>
<dbReference type="AlphaFoldDB" id="A4SVM5"/>
<evidence type="ECO:0000313" key="13">
    <source>
        <dbReference type="EMBL" id="ABP33539.1"/>
    </source>
</evidence>
<keyword evidence="5" id="KW-0762">Sugar transport</keyword>
<evidence type="ECO:0000256" key="3">
    <source>
        <dbReference type="ARBA" id="ARBA00022448"/>
    </source>
</evidence>
<evidence type="ECO:0000256" key="7">
    <source>
        <dbReference type="ARBA" id="ARBA00022903"/>
    </source>
</evidence>
<dbReference type="GeneID" id="31480666"/>
<dbReference type="InterPro" id="IPR000412">
    <property type="entry name" value="ABC_2_transport"/>
</dbReference>
<feature type="transmembrane region" description="Helical" evidence="11">
    <location>
        <begin position="192"/>
        <end position="211"/>
    </location>
</feature>
<dbReference type="InterPro" id="IPR047817">
    <property type="entry name" value="ABC2_TM_bact-type"/>
</dbReference>
<dbReference type="eggNOG" id="COG1682">
    <property type="taxonomic scope" value="Bacteria"/>
</dbReference>
<evidence type="ECO:0000256" key="2">
    <source>
        <dbReference type="ARBA" id="ARBA00007783"/>
    </source>
</evidence>
<feature type="domain" description="ABC transmembrane type-2" evidence="12">
    <location>
        <begin position="46"/>
        <end position="272"/>
    </location>
</feature>
<dbReference type="RefSeq" id="WP_011902164.1">
    <property type="nucleotide sequence ID" value="NC_009379.1"/>
</dbReference>
<feature type="transmembrane region" description="Helical" evidence="11">
    <location>
        <begin position="52"/>
        <end position="73"/>
    </location>
</feature>
<dbReference type="EMBL" id="CP000655">
    <property type="protein sequence ID" value="ABP33539.1"/>
    <property type="molecule type" value="Genomic_DNA"/>
</dbReference>
<feature type="transmembrane region" description="Helical" evidence="11">
    <location>
        <begin position="248"/>
        <end position="269"/>
    </location>
</feature>
<dbReference type="HOGENOM" id="CLU_060703_1_1_4"/>
<feature type="transmembrane region" description="Helical" evidence="11">
    <location>
        <begin position="85"/>
        <end position="106"/>
    </location>
</feature>
<evidence type="ECO:0000256" key="10">
    <source>
        <dbReference type="ARBA" id="ARBA00023136"/>
    </source>
</evidence>
<accession>A4SVM5</accession>
<feature type="transmembrane region" description="Helical" evidence="11">
    <location>
        <begin position="160"/>
        <end position="186"/>
    </location>
</feature>
<keyword evidence="9" id="KW-0625">Polysaccharide transport</keyword>
<evidence type="ECO:0000256" key="4">
    <source>
        <dbReference type="ARBA" id="ARBA00022475"/>
    </source>
</evidence>
<evidence type="ECO:0000256" key="9">
    <source>
        <dbReference type="ARBA" id="ARBA00023047"/>
    </source>
</evidence>
<dbReference type="PANTHER" id="PTHR30413">
    <property type="entry name" value="INNER MEMBRANE TRANSPORT PERMEASE"/>
    <property type="match status" value="1"/>
</dbReference>
<dbReference type="Proteomes" id="UP000000231">
    <property type="component" value="Chromosome"/>
</dbReference>
<gene>
    <name evidence="13" type="ordered locus">Pnuc_0318</name>
</gene>
<dbReference type="GO" id="GO:0015774">
    <property type="term" value="P:polysaccharide transport"/>
    <property type="evidence" value="ECO:0007669"/>
    <property type="project" value="UniProtKB-KW"/>
</dbReference>
<dbReference type="PROSITE" id="PS51012">
    <property type="entry name" value="ABC_TM2"/>
    <property type="match status" value="1"/>
</dbReference>
<evidence type="ECO:0000256" key="5">
    <source>
        <dbReference type="ARBA" id="ARBA00022597"/>
    </source>
</evidence>
<dbReference type="PANTHER" id="PTHR30413:SF10">
    <property type="entry name" value="CAPSULE POLYSACCHARIDE EXPORT INNER-MEMBRANE PROTEIN CTRC"/>
    <property type="match status" value="1"/>
</dbReference>
<protein>
    <recommendedName>
        <fullName evidence="11">Transport permease protein</fullName>
    </recommendedName>
</protein>
<dbReference type="Pfam" id="PF01061">
    <property type="entry name" value="ABC2_membrane"/>
    <property type="match status" value="1"/>
</dbReference>